<accession>A0ABV0VAT6</accession>
<name>A0ABV0VAT6_9TELE</name>
<reference evidence="1 2" key="1">
    <citation type="submission" date="2021-06" db="EMBL/GenBank/DDBJ databases">
        <authorList>
            <person name="Palmer J.M."/>
        </authorList>
    </citation>
    <scope>NUCLEOTIDE SEQUENCE [LARGE SCALE GENOMIC DNA]</scope>
    <source>
        <strain evidence="2">if_2019</strain>
        <tissue evidence="1">Muscle</tissue>
    </source>
</reference>
<proteinExistence type="predicted"/>
<evidence type="ECO:0000313" key="1">
    <source>
        <dbReference type="EMBL" id="MEQ2253566.1"/>
    </source>
</evidence>
<protein>
    <submittedName>
        <fullName evidence="1">Uncharacterized protein</fullName>
    </submittedName>
</protein>
<organism evidence="1 2">
    <name type="scientific">Ilyodon furcidens</name>
    <name type="common">goldbreast splitfin</name>
    <dbReference type="NCBI Taxonomy" id="33524"/>
    <lineage>
        <taxon>Eukaryota</taxon>
        <taxon>Metazoa</taxon>
        <taxon>Chordata</taxon>
        <taxon>Craniata</taxon>
        <taxon>Vertebrata</taxon>
        <taxon>Euteleostomi</taxon>
        <taxon>Actinopterygii</taxon>
        <taxon>Neopterygii</taxon>
        <taxon>Teleostei</taxon>
        <taxon>Neoteleostei</taxon>
        <taxon>Acanthomorphata</taxon>
        <taxon>Ovalentaria</taxon>
        <taxon>Atherinomorphae</taxon>
        <taxon>Cyprinodontiformes</taxon>
        <taxon>Goodeidae</taxon>
        <taxon>Ilyodon</taxon>
    </lineage>
</organism>
<gene>
    <name evidence="1" type="ORF">ILYODFUR_033500</name>
</gene>
<dbReference type="Proteomes" id="UP001482620">
    <property type="component" value="Unassembled WGS sequence"/>
</dbReference>
<dbReference type="EMBL" id="JAHRIQ010098403">
    <property type="protein sequence ID" value="MEQ2253566.1"/>
    <property type="molecule type" value="Genomic_DNA"/>
</dbReference>
<sequence length="101" mass="11667">MHFKKYVRIEDQCNKTRNVAWVQRTRGPTLSQAWGRVSSPSAWWLGYSWCNLAGPSLIKRHKAIPHWAHHLQGDHEGSILSLLDIAPLMTRSFCWRTSAPM</sequence>
<evidence type="ECO:0000313" key="2">
    <source>
        <dbReference type="Proteomes" id="UP001482620"/>
    </source>
</evidence>
<keyword evidence="2" id="KW-1185">Reference proteome</keyword>
<comment type="caution">
    <text evidence="1">The sequence shown here is derived from an EMBL/GenBank/DDBJ whole genome shotgun (WGS) entry which is preliminary data.</text>
</comment>